<dbReference type="Gene3D" id="3.40.50.2000">
    <property type="entry name" value="Glycogen Phosphorylase B"/>
    <property type="match status" value="2"/>
</dbReference>
<dbReference type="AlphaFoldDB" id="A0A7N2L058"/>
<keyword evidence="4" id="KW-0175">Coiled coil</keyword>
<dbReference type="EnsemblPlants" id="QL02p088010:mrna">
    <property type="protein sequence ID" value="QL02p088010:mrna"/>
    <property type="gene ID" value="QL02p088010"/>
</dbReference>
<dbReference type="InParanoid" id="A0A7N2L058"/>
<organism evidence="5 6">
    <name type="scientific">Quercus lobata</name>
    <name type="common">Valley oak</name>
    <dbReference type="NCBI Taxonomy" id="97700"/>
    <lineage>
        <taxon>Eukaryota</taxon>
        <taxon>Viridiplantae</taxon>
        <taxon>Streptophyta</taxon>
        <taxon>Embryophyta</taxon>
        <taxon>Tracheophyta</taxon>
        <taxon>Spermatophyta</taxon>
        <taxon>Magnoliopsida</taxon>
        <taxon>eudicotyledons</taxon>
        <taxon>Gunneridae</taxon>
        <taxon>Pentapetalae</taxon>
        <taxon>rosids</taxon>
        <taxon>fabids</taxon>
        <taxon>Fagales</taxon>
        <taxon>Fagaceae</taxon>
        <taxon>Quercus</taxon>
    </lineage>
</organism>
<evidence type="ECO:0000256" key="3">
    <source>
        <dbReference type="ARBA" id="ARBA00022679"/>
    </source>
</evidence>
<name>A0A7N2L058_QUELO</name>
<comment type="similarity">
    <text evidence="1">Belongs to the UDP-glycosyltransferase family.</text>
</comment>
<evidence type="ECO:0000256" key="4">
    <source>
        <dbReference type="SAM" id="Coils"/>
    </source>
</evidence>
<dbReference type="OMA" id="EEQQMVP"/>
<evidence type="ECO:0000313" key="6">
    <source>
        <dbReference type="Proteomes" id="UP000594261"/>
    </source>
</evidence>
<keyword evidence="6" id="KW-1185">Reference proteome</keyword>
<evidence type="ECO:0000313" key="5">
    <source>
        <dbReference type="EnsemblPlants" id="QL02p088010:mrna"/>
    </source>
</evidence>
<protein>
    <submittedName>
        <fullName evidence="5">Uncharacterized protein</fullName>
    </submittedName>
</protein>
<accession>A0A7N2L058</accession>
<dbReference type="PANTHER" id="PTHR48047:SF45">
    <property type="entry name" value="SCOPOLETIN GLUCOSYLTRANSFERASE-LIKE"/>
    <property type="match status" value="1"/>
</dbReference>
<dbReference type="Gramene" id="QL02p088010:mrna">
    <property type="protein sequence ID" value="QL02p088010:mrna"/>
    <property type="gene ID" value="QL02p088010"/>
</dbReference>
<dbReference type="PANTHER" id="PTHR48047">
    <property type="entry name" value="GLYCOSYLTRANSFERASE"/>
    <property type="match status" value="1"/>
</dbReference>
<proteinExistence type="inferred from homology"/>
<keyword evidence="2" id="KW-0328">Glycosyltransferase</keyword>
<dbReference type="GO" id="GO:0035251">
    <property type="term" value="F:UDP-glucosyltransferase activity"/>
    <property type="evidence" value="ECO:0007669"/>
    <property type="project" value="UniProtKB-ARBA"/>
</dbReference>
<keyword evidence="3" id="KW-0808">Transferase</keyword>
<feature type="coiled-coil region" evidence="4">
    <location>
        <begin position="82"/>
        <end position="109"/>
    </location>
</feature>
<reference evidence="5" key="2">
    <citation type="submission" date="2021-01" db="UniProtKB">
        <authorList>
            <consortium name="EnsemblPlants"/>
        </authorList>
    </citation>
    <scope>IDENTIFICATION</scope>
</reference>
<dbReference type="Proteomes" id="UP000594261">
    <property type="component" value="Chromosome 2"/>
</dbReference>
<evidence type="ECO:0000256" key="2">
    <source>
        <dbReference type="ARBA" id="ARBA00022676"/>
    </source>
</evidence>
<evidence type="ECO:0000256" key="1">
    <source>
        <dbReference type="ARBA" id="ARBA00009995"/>
    </source>
</evidence>
<dbReference type="Pfam" id="PF00201">
    <property type="entry name" value="UDPGT"/>
    <property type="match status" value="1"/>
</dbReference>
<sequence length="132" mass="14922">MTRLHFPDIPDEGLIIRGWTPQLMILEHPAVGGQVIHCGWNSFLEGVTAGLPMITWPIFAEQFYHEKFVTEREDIEKAVKFLLGSEEEAAEMRNRARELGNAARKAVENSGSSQPNFMGLINELKSLKSKRN</sequence>
<reference evidence="6" key="1">
    <citation type="journal article" date="2016" name="G3 (Bethesda)">
        <title>First Draft Assembly and Annotation of the Genome of a California Endemic Oak Quercus lobata Nee (Fagaceae).</title>
        <authorList>
            <person name="Sork V.L."/>
            <person name="Fitz-Gibbon S.T."/>
            <person name="Puiu D."/>
            <person name="Crepeau M."/>
            <person name="Gugger P.F."/>
            <person name="Sherman R."/>
            <person name="Stevens K."/>
            <person name="Langley C.H."/>
            <person name="Pellegrini M."/>
            <person name="Salzberg S.L."/>
        </authorList>
    </citation>
    <scope>NUCLEOTIDE SEQUENCE [LARGE SCALE GENOMIC DNA]</scope>
    <source>
        <strain evidence="6">cv. SW786</strain>
    </source>
</reference>
<dbReference type="SUPFAM" id="SSF53756">
    <property type="entry name" value="UDP-Glycosyltransferase/glycogen phosphorylase"/>
    <property type="match status" value="1"/>
</dbReference>
<dbReference type="InterPro" id="IPR002213">
    <property type="entry name" value="UDP_glucos_trans"/>
</dbReference>